<protein>
    <recommendedName>
        <fullName evidence="3">Sulfotransferase</fullName>
        <ecNumber evidence="3">2.8.2.-</ecNumber>
    </recommendedName>
</protein>
<sequence>MEQIALECQEAGRGEVPISSSLPKEKGWLTEHFYKYQGFWYDNHFLTGVIWAQQHFEARPTDTLLATFPKTGLTWLKALTFAIANRHNQDLPRSTLLTKNPHECVPYIEFYAYEKDPISALDSLPSPRLLSTHIAYDSLPRSVVTSGCRIVSIVRDPKDVFVSMWSFISKIRVPDGDRPPISMEEAFGLFSRGVSLSGPYWDHMLGYWKASLEYPNKVLMLKYEDLKSETEPHVKRLANFLGCPFTPEEIDGGVVQEIIKLCSIESLKQMEVNKSGVYRLGTQSRATVENSGFFRRGEVGDWKNHLSQEMIERLDWITEQKFGAYGLKF</sequence>
<dbReference type="Pfam" id="PF00685">
    <property type="entry name" value="Sulfotransfer_1"/>
    <property type="match status" value="1"/>
</dbReference>
<evidence type="ECO:0000256" key="1">
    <source>
        <dbReference type="ARBA" id="ARBA00005771"/>
    </source>
</evidence>
<dbReference type="EC" id="2.8.2.-" evidence="3"/>
<comment type="similarity">
    <text evidence="1 3">Belongs to the sulfotransferase 1 family.</text>
</comment>
<dbReference type="InterPro" id="IPR027417">
    <property type="entry name" value="P-loop_NTPase"/>
</dbReference>
<feature type="domain" description="Sulfotransferase" evidence="4">
    <location>
        <begin position="60"/>
        <end position="325"/>
    </location>
</feature>
<accession>A0A8B8N7A0</accession>
<dbReference type="SUPFAM" id="SSF52540">
    <property type="entry name" value="P-loop containing nucleoside triphosphate hydrolases"/>
    <property type="match status" value="1"/>
</dbReference>
<dbReference type="GeneID" id="115731770"/>
<gene>
    <name evidence="6" type="primary">LOC115731770</name>
</gene>
<evidence type="ECO:0000313" key="5">
    <source>
        <dbReference type="Proteomes" id="UP000827889"/>
    </source>
</evidence>
<organism evidence="5 6">
    <name type="scientific">Rhodamnia argentea</name>
    <dbReference type="NCBI Taxonomy" id="178133"/>
    <lineage>
        <taxon>Eukaryota</taxon>
        <taxon>Viridiplantae</taxon>
        <taxon>Streptophyta</taxon>
        <taxon>Embryophyta</taxon>
        <taxon>Tracheophyta</taxon>
        <taxon>Spermatophyta</taxon>
        <taxon>Magnoliopsida</taxon>
        <taxon>eudicotyledons</taxon>
        <taxon>Gunneridae</taxon>
        <taxon>Pentapetalae</taxon>
        <taxon>rosids</taxon>
        <taxon>malvids</taxon>
        <taxon>Myrtales</taxon>
        <taxon>Myrtaceae</taxon>
        <taxon>Myrtoideae</taxon>
        <taxon>Myrteae</taxon>
        <taxon>Australasian group</taxon>
        <taxon>Rhodamnia</taxon>
    </lineage>
</organism>
<keyword evidence="2 3" id="KW-0808">Transferase</keyword>
<dbReference type="RefSeq" id="XP_030518307.2">
    <property type="nucleotide sequence ID" value="XM_030662447.2"/>
</dbReference>
<evidence type="ECO:0000313" key="6">
    <source>
        <dbReference type="RefSeq" id="XP_030518307.2"/>
    </source>
</evidence>
<dbReference type="InterPro" id="IPR000863">
    <property type="entry name" value="Sulfotransferase_dom"/>
</dbReference>
<dbReference type="Gene3D" id="3.40.50.300">
    <property type="entry name" value="P-loop containing nucleotide triphosphate hydrolases"/>
    <property type="match status" value="1"/>
</dbReference>
<dbReference type="Proteomes" id="UP000827889">
    <property type="component" value="Chromosome 4"/>
</dbReference>
<keyword evidence="5" id="KW-1185">Reference proteome</keyword>
<evidence type="ECO:0000259" key="4">
    <source>
        <dbReference type="Pfam" id="PF00685"/>
    </source>
</evidence>
<reference evidence="6" key="1">
    <citation type="submission" date="2025-08" db="UniProtKB">
        <authorList>
            <consortium name="RefSeq"/>
        </authorList>
    </citation>
    <scope>IDENTIFICATION</scope>
    <source>
        <tissue evidence="6">Leaf</tissue>
    </source>
</reference>
<evidence type="ECO:0000256" key="3">
    <source>
        <dbReference type="RuleBase" id="RU361155"/>
    </source>
</evidence>
<name>A0A8B8N7A0_9MYRT</name>
<dbReference type="PANTHER" id="PTHR11783">
    <property type="entry name" value="SULFOTRANSFERASE SULT"/>
    <property type="match status" value="1"/>
</dbReference>
<evidence type="ECO:0000256" key="2">
    <source>
        <dbReference type="ARBA" id="ARBA00022679"/>
    </source>
</evidence>
<proteinExistence type="inferred from homology"/>